<dbReference type="PANTHER" id="PTHR43214">
    <property type="entry name" value="TWO-COMPONENT RESPONSE REGULATOR"/>
    <property type="match status" value="1"/>
</dbReference>
<dbReference type="EMBL" id="QQZY01000006">
    <property type="protein sequence ID" value="RDI73818.1"/>
    <property type="molecule type" value="Genomic_DNA"/>
</dbReference>
<keyword evidence="5" id="KW-1185">Reference proteome</keyword>
<dbReference type="SMART" id="SM00448">
    <property type="entry name" value="REC"/>
    <property type="match status" value="1"/>
</dbReference>
<organism evidence="4 5">
    <name type="scientific">Gaiella occulta</name>
    <dbReference type="NCBI Taxonomy" id="1002870"/>
    <lineage>
        <taxon>Bacteria</taxon>
        <taxon>Bacillati</taxon>
        <taxon>Actinomycetota</taxon>
        <taxon>Thermoleophilia</taxon>
        <taxon>Gaiellales</taxon>
        <taxon>Gaiellaceae</taxon>
        <taxon>Gaiella</taxon>
    </lineage>
</organism>
<dbReference type="InterPro" id="IPR039420">
    <property type="entry name" value="WalR-like"/>
</dbReference>
<dbReference type="SUPFAM" id="SSF52172">
    <property type="entry name" value="CheY-like"/>
    <property type="match status" value="1"/>
</dbReference>
<evidence type="ECO:0000256" key="1">
    <source>
        <dbReference type="ARBA" id="ARBA00023125"/>
    </source>
</evidence>
<dbReference type="InterPro" id="IPR011006">
    <property type="entry name" value="CheY-like_superfamily"/>
</dbReference>
<dbReference type="InterPro" id="IPR058245">
    <property type="entry name" value="NreC/VraR/RcsB-like_REC"/>
</dbReference>
<dbReference type="CDD" id="cd17535">
    <property type="entry name" value="REC_NarL-like"/>
    <property type="match status" value="1"/>
</dbReference>
<sequence length="129" mass="13349">MDAIRVLLAEDNDVYCSTLELLLGACDGIHVVGAVADGVAAVAAVGALAPDVVLMDFRLPGLDGARATARLRDLYPETAVICLTAEATAADRDAVLAAGAVTLIEKGRPTEELVAAIRSACTRGDDRWT</sequence>
<dbReference type="GO" id="GO:0003677">
    <property type="term" value="F:DNA binding"/>
    <property type="evidence" value="ECO:0007669"/>
    <property type="project" value="UniProtKB-KW"/>
</dbReference>
<dbReference type="Pfam" id="PF00072">
    <property type="entry name" value="Response_reg"/>
    <property type="match status" value="1"/>
</dbReference>
<dbReference type="RefSeq" id="WP_114796799.1">
    <property type="nucleotide sequence ID" value="NZ_QQZY01000006.1"/>
</dbReference>
<evidence type="ECO:0000256" key="2">
    <source>
        <dbReference type="PROSITE-ProRule" id="PRU00169"/>
    </source>
</evidence>
<dbReference type="Gene3D" id="3.40.50.2300">
    <property type="match status" value="1"/>
</dbReference>
<protein>
    <submittedName>
        <fullName evidence="4">Response regulator receiver domain</fullName>
    </submittedName>
</protein>
<feature type="modified residue" description="4-aspartylphosphate" evidence="2">
    <location>
        <position position="56"/>
    </location>
</feature>
<dbReference type="AlphaFoldDB" id="A0A7M2YWK5"/>
<comment type="caution">
    <text evidence="4">The sequence shown here is derived from an EMBL/GenBank/DDBJ whole genome shotgun (WGS) entry which is preliminary data.</text>
</comment>
<gene>
    <name evidence="4" type="ORF">Gocc_2382</name>
</gene>
<name>A0A7M2YWK5_9ACTN</name>
<keyword evidence="1" id="KW-0238">DNA-binding</keyword>
<dbReference type="Proteomes" id="UP000254134">
    <property type="component" value="Unassembled WGS sequence"/>
</dbReference>
<evidence type="ECO:0000313" key="4">
    <source>
        <dbReference type="EMBL" id="RDI73818.1"/>
    </source>
</evidence>
<feature type="domain" description="Response regulatory" evidence="3">
    <location>
        <begin position="5"/>
        <end position="121"/>
    </location>
</feature>
<evidence type="ECO:0000259" key="3">
    <source>
        <dbReference type="PROSITE" id="PS50110"/>
    </source>
</evidence>
<dbReference type="InterPro" id="IPR001789">
    <property type="entry name" value="Sig_transdc_resp-reg_receiver"/>
</dbReference>
<dbReference type="GO" id="GO:0000160">
    <property type="term" value="P:phosphorelay signal transduction system"/>
    <property type="evidence" value="ECO:0007669"/>
    <property type="project" value="InterPro"/>
</dbReference>
<reference evidence="4 5" key="1">
    <citation type="submission" date="2018-07" db="EMBL/GenBank/DDBJ databases">
        <title>High-quality-draft genome sequence of Gaiella occulta.</title>
        <authorList>
            <person name="Severino R."/>
            <person name="Froufe H.J.C."/>
            <person name="Rainey F.A."/>
            <person name="Barroso C."/>
            <person name="Albuquerque L."/>
            <person name="Lobo-Da-Cunha A."/>
            <person name="Da Costa M.S."/>
            <person name="Egas C."/>
        </authorList>
    </citation>
    <scope>NUCLEOTIDE SEQUENCE [LARGE SCALE GENOMIC DNA]</scope>
    <source>
        <strain evidence="4 5">F2-233</strain>
    </source>
</reference>
<evidence type="ECO:0000313" key="5">
    <source>
        <dbReference type="Proteomes" id="UP000254134"/>
    </source>
</evidence>
<dbReference type="PROSITE" id="PS50110">
    <property type="entry name" value="RESPONSE_REGULATORY"/>
    <property type="match status" value="1"/>
</dbReference>
<accession>A0A7M2YWK5</accession>
<keyword evidence="2" id="KW-0597">Phosphoprotein</keyword>
<reference evidence="5" key="2">
    <citation type="journal article" date="2019" name="MicrobiologyOpen">
        <title>High-quality draft genome sequence of Gaiella occulta isolated from a 150 meter deep mineral water borehole and comparison with the genome sequences of other deep-branching lineages of the phylum Actinobacteria.</title>
        <authorList>
            <person name="Severino R."/>
            <person name="Froufe H.J.C."/>
            <person name="Barroso C."/>
            <person name="Albuquerque L."/>
            <person name="Lobo-da-Cunha A."/>
            <person name="da Costa M.S."/>
            <person name="Egas C."/>
        </authorList>
    </citation>
    <scope>NUCLEOTIDE SEQUENCE [LARGE SCALE GENOMIC DNA]</scope>
    <source>
        <strain evidence="5">F2-233</strain>
    </source>
</reference>
<proteinExistence type="predicted"/>